<organism evidence="9 10">
    <name type="scientific">Durusdinium trenchii</name>
    <dbReference type="NCBI Taxonomy" id="1381693"/>
    <lineage>
        <taxon>Eukaryota</taxon>
        <taxon>Sar</taxon>
        <taxon>Alveolata</taxon>
        <taxon>Dinophyceae</taxon>
        <taxon>Suessiales</taxon>
        <taxon>Symbiodiniaceae</taxon>
        <taxon>Durusdinium</taxon>
    </lineage>
</organism>
<keyword evidence="3" id="KW-1133">Transmembrane helix</keyword>
<evidence type="ECO:0000259" key="8">
    <source>
        <dbReference type="Pfam" id="PF07699"/>
    </source>
</evidence>
<dbReference type="Gene3D" id="2.10.50.10">
    <property type="entry name" value="Tumor Necrosis Factor Receptor, subunit A, domain 2"/>
    <property type="match status" value="2"/>
</dbReference>
<dbReference type="InterPro" id="IPR000337">
    <property type="entry name" value="GPCR_3"/>
</dbReference>
<feature type="domain" description="Tyrosine-protein kinase ephrin type A/B receptor-like" evidence="8">
    <location>
        <begin position="525"/>
        <end position="570"/>
    </location>
</feature>
<dbReference type="CDD" id="cd00185">
    <property type="entry name" value="TNFRSF"/>
    <property type="match status" value="1"/>
</dbReference>
<comment type="subcellular location">
    <subcellularLocation>
        <location evidence="1">Membrane</location>
        <topology evidence="1">Multi-pass membrane protein</topology>
    </subcellularLocation>
</comment>
<gene>
    <name evidence="9" type="ORF">CCMP2556_LOCUS19442</name>
</gene>
<protein>
    <recommendedName>
        <fullName evidence="11">Receptor ligand binding region domain-containing protein</fullName>
    </recommendedName>
</protein>
<evidence type="ECO:0000256" key="2">
    <source>
        <dbReference type="ARBA" id="ARBA00022692"/>
    </source>
</evidence>
<dbReference type="InterPro" id="IPR001828">
    <property type="entry name" value="ANF_lig-bd_rcpt"/>
</dbReference>
<keyword evidence="6" id="KW-0325">Glycoprotein</keyword>
<keyword evidence="4" id="KW-0472">Membrane</keyword>
<sequence>MLLPWAAVLLCANAQELALGIYGAMTTFTQLHIAVVVTFDLDLRKNFDASVRARYGPPIIQIPNLHPGVANITFRIGTSHAMTDIGVGTALDFTLGLDGETPVVGLVGGVYSGIAMPVASIAATQKVPQIAFGATSPALSNKEHFPYFLRTVPPDSIQGRAFWNWVVVFQVPMVVCLYGIEPYGEGLYLAIREQADLANEDGRIRSAGLRNMQVNFVVEEGQAAIDIAKSFGSPFIFLCFTTALGNHLWPLMENAGMFGPSWQLVACESLTELPFPVGAMRWSPSSTGPKYVDWLDLWGNLTADDVLSTAARERYKIDNFRVPLSQATAPPITDATFENREVFVYDSFLFDASYTFVLAINDLLNSGTPLADIKGETLLNQIKTTQFEGISGAVSFDPNGDRLAAYQFWNKEPDGEFHITGMFHAATNQLELPGDGVYWMNGQKLPMPPAELIDCSIGFYKDEATRKCEACPKGFYCAGSAPEPCQAGTFSNVIGAASCTPCDFGTFASEIGSTQCTSCYPGFFADKGGMEACQKCPKGTYMPSFKATACIQCGMQQETEESGSQDDDECRCAQGSFMCNESLATASCQPCPEGLTCPAGLDPPVQQPGFWAEPTACNFKVLRCRNQLECPGLALGECAKGRDGIACNNCHFNHYPLENGTCELCGPGDYWPSILAGLIGVLVAILLVRSAKVDLNQQSLNLLTVAAVASQTITALQALGSIRKLAVEWIYPVRRIIELTKIVSFDLDVIKIRAFWVKTAPP</sequence>
<dbReference type="InterPro" id="IPR028082">
    <property type="entry name" value="Peripla_BP_I"/>
</dbReference>
<reference evidence="9 10" key="1">
    <citation type="submission" date="2024-02" db="EMBL/GenBank/DDBJ databases">
        <authorList>
            <person name="Chen Y."/>
            <person name="Shah S."/>
            <person name="Dougan E. K."/>
            <person name="Thang M."/>
            <person name="Chan C."/>
        </authorList>
    </citation>
    <scope>NUCLEOTIDE SEQUENCE [LARGE SCALE GENOMIC DNA]</scope>
</reference>
<evidence type="ECO:0000256" key="5">
    <source>
        <dbReference type="ARBA" id="ARBA00023170"/>
    </source>
</evidence>
<dbReference type="Pfam" id="PF07699">
    <property type="entry name" value="Ephrin_rec_like"/>
    <property type="match status" value="1"/>
</dbReference>
<evidence type="ECO:0000256" key="3">
    <source>
        <dbReference type="ARBA" id="ARBA00022989"/>
    </source>
</evidence>
<name>A0ABP0L587_9DINO</name>
<dbReference type="InterPro" id="IPR050726">
    <property type="entry name" value="mGluR"/>
</dbReference>
<dbReference type="InterPro" id="IPR009030">
    <property type="entry name" value="Growth_fac_rcpt_cys_sf"/>
</dbReference>
<dbReference type="PRINTS" id="PR00248">
    <property type="entry name" value="GPCRMGR"/>
</dbReference>
<keyword evidence="5" id="KW-0675">Receptor</keyword>
<evidence type="ECO:0000256" key="4">
    <source>
        <dbReference type="ARBA" id="ARBA00023136"/>
    </source>
</evidence>
<dbReference type="Gene3D" id="3.40.50.2300">
    <property type="match status" value="2"/>
</dbReference>
<evidence type="ECO:0000256" key="6">
    <source>
        <dbReference type="ARBA" id="ARBA00023180"/>
    </source>
</evidence>
<feature type="domain" description="Receptor ligand binding region" evidence="7">
    <location>
        <begin position="62"/>
        <end position="411"/>
    </location>
</feature>
<keyword evidence="10" id="KW-1185">Reference proteome</keyword>
<proteinExistence type="predicted"/>
<dbReference type="Pfam" id="PF01094">
    <property type="entry name" value="ANF_receptor"/>
    <property type="match status" value="1"/>
</dbReference>
<dbReference type="SUPFAM" id="SSF53822">
    <property type="entry name" value="Periplasmic binding protein-like I"/>
    <property type="match status" value="1"/>
</dbReference>
<evidence type="ECO:0000313" key="9">
    <source>
        <dbReference type="EMBL" id="CAK9034318.1"/>
    </source>
</evidence>
<comment type="caution">
    <text evidence="9">The sequence shown here is derived from an EMBL/GenBank/DDBJ whole genome shotgun (WGS) entry which is preliminary data.</text>
</comment>
<evidence type="ECO:0000259" key="7">
    <source>
        <dbReference type="Pfam" id="PF01094"/>
    </source>
</evidence>
<accession>A0ABP0L587</accession>
<dbReference type="EMBL" id="CAXAMN010011113">
    <property type="protein sequence ID" value="CAK9034318.1"/>
    <property type="molecule type" value="Genomic_DNA"/>
</dbReference>
<evidence type="ECO:0000256" key="1">
    <source>
        <dbReference type="ARBA" id="ARBA00004141"/>
    </source>
</evidence>
<dbReference type="Proteomes" id="UP001642484">
    <property type="component" value="Unassembled WGS sequence"/>
</dbReference>
<dbReference type="PANTHER" id="PTHR24060">
    <property type="entry name" value="METABOTROPIC GLUTAMATE RECEPTOR"/>
    <property type="match status" value="1"/>
</dbReference>
<keyword evidence="2" id="KW-0812">Transmembrane</keyword>
<dbReference type="InterPro" id="IPR011641">
    <property type="entry name" value="Tyr-kin_ephrin_A/B_rcpt-like"/>
</dbReference>
<dbReference type="SMART" id="SM01411">
    <property type="entry name" value="Ephrin_rec_like"/>
    <property type="match status" value="3"/>
</dbReference>
<dbReference type="SUPFAM" id="SSF57184">
    <property type="entry name" value="Growth factor receptor domain"/>
    <property type="match status" value="1"/>
</dbReference>
<evidence type="ECO:0000313" key="10">
    <source>
        <dbReference type="Proteomes" id="UP001642484"/>
    </source>
</evidence>
<evidence type="ECO:0008006" key="11">
    <source>
        <dbReference type="Google" id="ProtNLM"/>
    </source>
</evidence>